<feature type="compositionally biased region" description="Basic residues" evidence="1">
    <location>
        <begin position="460"/>
        <end position="469"/>
    </location>
</feature>
<feature type="region of interest" description="Disordered" evidence="1">
    <location>
        <begin position="436"/>
        <end position="469"/>
    </location>
</feature>
<evidence type="ECO:0000256" key="1">
    <source>
        <dbReference type="SAM" id="MobiDB-lite"/>
    </source>
</evidence>
<evidence type="ECO:0000313" key="3">
    <source>
        <dbReference type="Proteomes" id="UP000198406"/>
    </source>
</evidence>
<gene>
    <name evidence="2" type="ORF">FisN_10Lu415</name>
</gene>
<sequence>MEEDPNDSSPLLQLIPRNRMSSRQKALLLAENDGDSSPPLYGFLGEPTDLQQMQCKNFLGSCIWRENGSIIYFNNHHCEPFLERYLLLLLSNHDQKDHLYCAVYGETDAAIAETATFFLSLPDAWHTYFTIYSLDNSFDFGALQLPQLIRILKSNPQRRIRLFGGTFSEDQAVILASRPHCLHLELGREFSFHDGGMAFVSALGNRTTSFGTLVLMYERHGYPFNNFPLNRFFELQNAFDKLEICGISPGCAMLPLVTHVNTLVYRVHAQLLPPDDFEDLEIDPKDITLQLFLDDGDDWHEIVIAFLKQVAAAGHVERLCLSLSGDRSLQLDHDEAAPVAKALILCIKRNPKLRCLDLSETAQLIDWRPHLQGIFEVLETHTSLRKFVVKDRTWKQLHYTWLAQLLTRNCNITVLNDKGRMCSNGSTIDKIYAERRNASTSQPGINDPPGSSSLEAQPTKPRKRKTRMH</sequence>
<evidence type="ECO:0000313" key="2">
    <source>
        <dbReference type="EMBL" id="GAX17697.1"/>
    </source>
</evidence>
<comment type="caution">
    <text evidence="2">The sequence shown here is derived from an EMBL/GenBank/DDBJ whole genome shotgun (WGS) entry which is preliminary data.</text>
</comment>
<dbReference type="Proteomes" id="UP000198406">
    <property type="component" value="Unassembled WGS sequence"/>
</dbReference>
<dbReference type="AlphaFoldDB" id="A0A1Z5JUI9"/>
<organism evidence="2 3">
    <name type="scientific">Fistulifera solaris</name>
    <name type="common">Oleaginous diatom</name>
    <dbReference type="NCBI Taxonomy" id="1519565"/>
    <lineage>
        <taxon>Eukaryota</taxon>
        <taxon>Sar</taxon>
        <taxon>Stramenopiles</taxon>
        <taxon>Ochrophyta</taxon>
        <taxon>Bacillariophyta</taxon>
        <taxon>Bacillariophyceae</taxon>
        <taxon>Bacillariophycidae</taxon>
        <taxon>Naviculales</taxon>
        <taxon>Naviculaceae</taxon>
        <taxon>Fistulifera</taxon>
    </lineage>
</organism>
<feature type="compositionally biased region" description="Polar residues" evidence="1">
    <location>
        <begin position="438"/>
        <end position="456"/>
    </location>
</feature>
<dbReference type="InParanoid" id="A0A1Z5JUI9"/>
<keyword evidence="3" id="KW-1185">Reference proteome</keyword>
<reference evidence="2 3" key="1">
    <citation type="journal article" date="2015" name="Plant Cell">
        <title>Oil accumulation by the oleaginous diatom Fistulifera solaris as revealed by the genome and transcriptome.</title>
        <authorList>
            <person name="Tanaka T."/>
            <person name="Maeda Y."/>
            <person name="Veluchamy A."/>
            <person name="Tanaka M."/>
            <person name="Abida H."/>
            <person name="Marechal E."/>
            <person name="Bowler C."/>
            <person name="Muto M."/>
            <person name="Sunaga Y."/>
            <person name="Tanaka M."/>
            <person name="Yoshino T."/>
            <person name="Taniguchi T."/>
            <person name="Fukuda Y."/>
            <person name="Nemoto M."/>
            <person name="Matsumoto M."/>
            <person name="Wong P.S."/>
            <person name="Aburatani S."/>
            <person name="Fujibuchi W."/>
        </authorList>
    </citation>
    <scope>NUCLEOTIDE SEQUENCE [LARGE SCALE GENOMIC DNA]</scope>
    <source>
        <strain evidence="2 3">JPCC DA0580</strain>
    </source>
</reference>
<protein>
    <submittedName>
        <fullName evidence="2">Uncharacterized protein</fullName>
    </submittedName>
</protein>
<dbReference type="EMBL" id="BDSP01000120">
    <property type="protein sequence ID" value="GAX17697.1"/>
    <property type="molecule type" value="Genomic_DNA"/>
</dbReference>
<proteinExistence type="predicted"/>
<accession>A0A1Z5JUI9</accession>
<name>A0A1Z5JUI9_FISSO</name>